<protein>
    <submittedName>
        <fullName evidence="2">Acetyltransferase (GNAT) family protein</fullName>
    </submittedName>
</protein>
<dbReference type="AlphaFoldDB" id="A0A1H9BN56"/>
<keyword evidence="2" id="KW-0808">Transferase</keyword>
<keyword evidence="3" id="KW-1185">Reference proteome</keyword>
<dbReference type="SUPFAM" id="SSF55729">
    <property type="entry name" value="Acyl-CoA N-acyltransferases (Nat)"/>
    <property type="match status" value="1"/>
</dbReference>
<dbReference type="PROSITE" id="PS51186">
    <property type="entry name" value="GNAT"/>
    <property type="match status" value="1"/>
</dbReference>
<evidence type="ECO:0000313" key="2">
    <source>
        <dbReference type="EMBL" id="SEP90366.1"/>
    </source>
</evidence>
<evidence type="ECO:0000259" key="1">
    <source>
        <dbReference type="PROSITE" id="PS51186"/>
    </source>
</evidence>
<sequence length="140" mass="15519">MPHPPAAEYFVATVNGELVAHLAVCPLFTAKAYRATRLVVMPEWQGAGVGTAFLNEVMQYHLDGKGRCGHKYHTFFHTSHPQLCGYLRHSNKWLQTNAMLHGSNKVRSKDSINRTGKGTITGCGYGGHFRAVQAFKYLGK</sequence>
<evidence type="ECO:0000313" key="3">
    <source>
        <dbReference type="Proteomes" id="UP000198648"/>
    </source>
</evidence>
<dbReference type="GO" id="GO:0016747">
    <property type="term" value="F:acyltransferase activity, transferring groups other than amino-acyl groups"/>
    <property type="evidence" value="ECO:0007669"/>
    <property type="project" value="InterPro"/>
</dbReference>
<dbReference type="CDD" id="cd04301">
    <property type="entry name" value="NAT_SF"/>
    <property type="match status" value="1"/>
</dbReference>
<dbReference type="InterPro" id="IPR016181">
    <property type="entry name" value="Acyl_CoA_acyltransferase"/>
</dbReference>
<organism evidence="2 3">
    <name type="scientific">Flavobacterium urocaniciphilum</name>
    <dbReference type="NCBI Taxonomy" id="1299341"/>
    <lineage>
        <taxon>Bacteria</taxon>
        <taxon>Pseudomonadati</taxon>
        <taxon>Bacteroidota</taxon>
        <taxon>Flavobacteriia</taxon>
        <taxon>Flavobacteriales</taxon>
        <taxon>Flavobacteriaceae</taxon>
        <taxon>Flavobacterium</taxon>
    </lineage>
</organism>
<dbReference type="EMBL" id="FOEI01000003">
    <property type="protein sequence ID" value="SEP90366.1"/>
    <property type="molecule type" value="Genomic_DNA"/>
</dbReference>
<name>A0A1H9BN56_9FLAO</name>
<dbReference type="Proteomes" id="UP000198648">
    <property type="component" value="Unassembled WGS sequence"/>
</dbReference>
<feature type="domain" description="N-acetyltransferase" evidence="1">
    <location>
        <begin position="1"/>
        <end position="139"/>
    </location>
</feature>
<reference evidence="2 3" key="1">
    <citation type="submission" date="2016-10" db="EMBL/GenBank/DDBJ databases">
        <authorList>
            <person name="de Groot N.N."/>
        </authorList>
    </citation>
    <scope>NUCLEOTIDE SEQUENCE [LARGE SCALE GENOMIC DNA]</scope>
    <source>
        <strain evidence="2 3">DSM 27078</strain>
    </source>
</reference>
<dbReference type="InterPro" id="IPR000182">
    <property type="entry name" value="GNAT_dom"/>
</dbReference>
<dbReference type="Pfam" id="PF13508">
    <property type="entry name" value="Acetyltransf_7"/>
    <property type="match status" value="1"/>
</dbReference>
<accession>A0A1H9BN56</accession>
<dbReference type="STRING" id="1299341.SAMN05444005_103112"/>
<dbReference type="Gene3D" id="3.40.630.30">
    <property type="match status" value="1"/>
</dbReference>
<proteinExistence type="predicted"/>
<gene>
    <name evidence="2" type="ORF">SAMN05444005_103112</name>
</gene>
<dbReference type="RefSeq" id="WP_218141970.1">
    <property type="nucleotide sequence ID" value="NZ_FOEI01000003.1"/>
</dbReference>